<dbReference type="NCBIfam" id="TIGR04057">
    <property type="entry name" value="SusC_RagA_signa"/>
    <property type="match status" value="1"/>
</dbReference>
<protein>
    <submittedName>
        <fullName evidence="13">Outer membrane receptor for ferrienterochelin and colicin</fullName>
    </submittedName>
</protein>
<keyword evidence="4 8" id="KW-0812">Transmembrane</keyword>
<dbReference type="RefSeq" id="WP_009193873.1">
    <property type="nucleotide sequence ID" value="NZ_AODQ01000006.1"/>
</dbReference>
<dbReference type="Gene3D" id="2.40.170.20">
    <property type="entry name" value="TonB-dependent receptor, beta-barrel domain"/>
    <property type="match status" value="1"/>
</dbReference>
<dbReference type="NCBIfam" id="TIGR04056">
    <property type="entry name" value="OMP_RagA_SusC"/>
    <property type="match status" value="1"/>
</dbReference>
<evidence type="ECO:0000256" key="8">
    <source>
        <dbReference type="PROSITE-ProRule" id="PRU01360"/>
    </source>
</evidence>
<name>M7NAY7_9BACT</name>
<keyword evidence="7 8" id="KW-0998">Cell outer membrane</keyword>
<dbReference type="STRING" id="1279009.ADICEAN_00466"/>
<accession>M7NAY7</accession>
<proteinExistence type="inferred from homology"/>
<keyword evidence="3 8" id="KW-1134">Transmembrane beta strand</keyword>
<dbReference type="Proteomes" id="UP000011910">
    <property type="component" value="Unassembled WGS sequence"/>
</dbReference>
<keyword evidence="2 8" id="KW-0813">Transport</keyword>
<reference evidence="13 14" key="1">
    <citation type="journal article" date="2013" name="Genome Announc.">
        <title>Draft Genome Sequence of Cesiribacter andamanensis Strain AMV16T, Isolated from a Soil Sample from a Mud Volcano in the Andaman Islands, India.</title>
        <authorList>
            <person name="Shivaji S."/>
            <person name="Ara S."/>
            <person name="Begum Z."/>
            <person name="Srinivas T.N."/>
            <person name="Singh A."/>
            <person name="Kumar Pinnaka A."/>
        </authorList>
    </citation>
    <scope>NUCLEOTIDE SEQUENCE [LARGE SCALE GENOMIC DNA]</scope>
    <source>
        <strain evidence="13 14">AMV16</strain>
    </source>
</reference>
<evidence type="ECO:0000256" key="6">
    <source>
        <dbReference type="ARBA" id="ARBA00023136"/>
    </source>
</evidence>
<evidence type="ECO:0000256" key="1">
    <source>
        <dbReference type="ARBA" id="ARBA00004571"/>
    </source>
</evidence>
<comment type="similarity">
    <text evidence="8 9">Belongs to the TonB-dependent receptor family.</text>
</comment>
<dbReference type="Pfam" id="PF07715">
    <property type="entry name" value="Plug"/>
    <property type="match status" value="1"/>
</dbReference>
<dbReference type="EMBL" id="AODQ01000006">
    <property type="protein sequence ID" value="EMR04432.1"/>
    <property type="molecule type" value="Genomic_DNA"/>
</dbReference>
<dbReference type="AlphaFoldDB" id="M7NAY7"/>
<evidence type="ECO:0000256" key="5">
    <source>
        <dbReference type="ARBA" id="ARBA00023077"/>
    </source>
</evidence>
<dbReference type="SUPFAM" id="SSF49464">
    <property type="entry name" value="Carboxypeptidase regulatory domain-like"/>
    <property type="match status" value="1"/>
</dbReference>
<evidence type="ECO:0000259" key="11">
    <source>
        <dbReference type="Pfam" id="PF00593"/>
    </source>
</evidence>
<evidence type="ECO:0000259" key="12">
    <source>
        <dbReference type="Pfam" id="PF07715"/>
    </source>
</evidence>
<keyword evidence="6 8" id="KW-0472">Membrane</keyword>
<dbReference type="InterPro" id="IPR012910">
    <property type="entry name" value="Plug_dom"/>
</dbReference>
<evidence type="ECO:0000256" key="3">
    <source>
        <dbReference type="ARBA" id="ARBA00022452"/>
    </source>
</evidence>
<feature type="domain" description="TonB-dependent receptor plug" evidence="12">
    <location>
        <begin position="116"/>
        <end position="243"/>
    </location>
</feature>
<evidence type="ECO:0000313" key="13">
    <source>
        <dbReference type="EMBL" id="EMR04432.1"/>
    </source>
</evidence>
<dbReference type="Pfam" id="PF13715">
    <property type="entry name" value="CarbopepD_reg_2"/>
    <property type="match status" value="1"/>
</dbReference>
<feature type="domain" description="TonB-dependent receptor-like beta-barrel" evidence="11">
    <location>
        <begin position="474"/>
        <end position="822"/>
    </location>
</feature>
<dbReference type="Gene3D" id="2.170.130.10">
    <property type="entry name" value="TonB-dependent receptor, plug domain"/>
    <property type="match status" value="1"/>
</dbReference>
<dbReference type="SUPFAM" id="SSF56935">
    <property type="entry name" value="Porins"/>
    <property type="match status" value="1"/>
</dbReference>
<dbReference type="Gene3D" id="2.60.40.1120">
    <property type="entry name" value="Carboxypeptidase-like, regulatory domain"/>
    <property type="match status" value="1"/>
</dbReference>
<evidence type="ECO:0000256" key="7">
    <source>
        <dbReference type="ARBA" id="ARBA00023237"/>
    </source>
</evidence>
<dbReference type="FunFam" id="2.170.130.10:FF:000023">
    <property type="entry name" value="SusC/RagA family TonB-linked outer membrane protein"/>
    <property type="match status" value="1"/>
</dbReference>
<keyword evidence="14" id="KW-1185">Reference proteome</keyword>
<dbReference type="PATRIC" id="fig|1279009.4.peg.474"/>
<dbReference type="InterPro" id="IPR000531">
    <property type="entry name" value="Beta-barrel_TonB"/>
</dbReference>
<evidence type="ECO:0000256" key="2">
    <source>
        <dbReference type="ARBA" id="ARBA00022448"/>
    </source>
</evidence>
<evidence type="ECO:0000256" key="9">
    <source>
        <dbReference type="RuleBase" id="RU003357"/>
    </source>
</evidence>
<feature type="chain" id="PRO_5004082213" evidence="10">
    <location>
        <begin position="21"/>
        <end position="1064"/>
    </location>
</feature>
<comment type="subcellular location">
    <subcellularLocation>
        <location evidence="1 8">Cell outer membrane</location>
        <topology evidence="1 8">Multi-pass membrane protein</topology>
    </subcellularLocation>
</comment>
<evidence type="ECO:0000256" key="10">
    <source>
        <dbReference type="SAM" id="SignalP"/>
    </source>
</evidence>
<comment type="caution">
    <text evidence="13">The sequence shown here is derived from an EMBL/GenBank/DDBJ whole genome shotgun (WGS) entry which is preliminary data.</text>
</comment>
<gene>
    <name evidence="13" type="ORF">ADICEAN_00466</name>
</gene>
<dbReference type="InterPro" id="IPR036942">
    <property type="entry name" value="Beta-barrel_TonB_sf"/>
</dbReference>
<dbReference type="eggNOG" id="COG4206">
    <property type="taxonomic scope" value="Bacteria"/>
</dbReference>
<organism evidence="13 14">
    <name type="scientific">Cesiribacter andamanensis AMV16</name>
    <dbReference type="NCBI Taxonomy" id="1279009"/>
    <lineage>
        <taxon>Bacteria</taxon>
        <taxon>Pseudomonadati</taxon>
        <taxon>Bacteroidota</taxon>
        <taxon>Cytophagia</taxon>
        <taxon>Cytophagales</taxon>
        <taxon>Cesiribacteraceae</taxon>
        <taxon>Cesiribacter</taxon>
    </lineage>
</organism>
<feature type="signal peptide" evidence="10">
    <location>
        <begin position="1"/>
        <end position="20"/>
    </location>
</feature>
<dbReference type="InterPro" id="IPR037066">
    <property type="entry name" value="Plug_dom_sf"/>
</dbReference>
<dbReference type="OrthoDB" id="9768177at2"/>
<dbReference type="InterPro" id="IPR023997">
    <property type="entry name" value="TonB-dep_OMP_SusC/RagA_CS"/>
</dbReference>
<keyword evidence="13" id="KW-0675">Receptor</keyword>
<dbReference type="GO" id="GO:0009279">
    <property type="term" value="C:cell outer membrane"/>
    <property type="evidence" value="ECO:0007669"/>
    <property type="project" value="UniProtKB-SubCell"/>
</dbReference>
<dbReference type="InterPro" id="IPR039426">
    <property type="entry name" value="TonB-dep_rcpt-like"/>
</dbReference>
<dbReference type="PROSITE" id="PS52016">
    <property type="entry name" value="TONB_DEPENDENT_REC_3"/>
    <property type="match status" value="1"/>
</dbReference>
<sequence length="1064" mass="117617">MKRILLLTMALFMTISVAWAQRTVTGKVTDAASSDPLPGVAVRVKNSSVGTVTDIDGNYRIEVAGDDAVLVFSYVGYLDKEERVGTRTTINVSIAENVEQLEAVVVTALGITREERSLGYAVQEVKGEELTRAKETNIVNSLQGQIAGVQIQGTSGALGGASRITVRGSSSFLGENQPLFVVDGVPIDNSNYASTDQQTGFGGGAYDYGNAAADINPDDIESMSVLKGASATALYGSRGSNGVIVITTKSGRGRKGIGISVNSNTTFEKPLALIPHQQLYGGGAINPDDPSGFYTFTENGQQYYYPAYAKDGAWGPRYNPDIQVRHWDSWDPNSPNYGETRPWVAPANDYTTFFETGQTYNNNVALTGANEFGNFRLSLTNVDQKGIMPNSGLGRNTVSFNGDYKLTDKLRTSAGVNYVVTEGNGRFATGYDNNNVMQGFTQWWQTQLDFERLKDYKREDGTQQTWNPKGPIVDDNGNLLGFDSSPMYFDNPYWVRYENFQRDRRDRVFGNFGVDYELLKGLTASGQVSTDSYTFRAEEARAVGGIDIPEYSEQVRTFRETNADLRLMYNNRFGEFSLNAIVGANRMRQSTNFNSIATTEGLSLAGFYNISNSVGTPLIQTYQTNRGINSVYNSVSAGWRDMFFADFAVRVDWASTLSPQFNRYVYPSLQTSFVFTELPAFQDLNFLSFGKLRASIGRTGNGLVDPYQLYNTFTPLTPNFGTDPRFTVPNARPNPDLKAEMTDEWEVGTNLRFLQSRVDLDVAYYNRLSYDQIFSVASSAATGFTSRLVNAGEMRNRGLEITLNAIPVQTNDFQWNMGLNFSRIWNRVESLGEIENIRVGTTWAAELRIQRDLPYMAIMGRDVVRNDNGDPIINENGFYELTPNRVYLGSAIADYTGGFKNEFTYKGVTLGALIDFQKGGGMHSSSIQWARYSGMLPETAEGGIRENGIILPGVTEDGQPNTKAVDALTYYQTYWSIGGLNYFDASFVKLRELRLTYTVPARVFGRMPFRNVNVGIIGRNLAILHSNVPYLDPQMVTGSGNAQGLENAQIPSTRSIGFSLSFSL</sequence>
<evidence type="ECO:0000313" key="14">
    <source>
        <dbReference type="Proteomes" id="UP000011910"/>
    </source>
</evidence>
<keyword evidence="5 9" id="KW-0798">TonB box</keyword>
<dbReference type="Pfam" id="PF00593">
    <property type="entry name" value="TonB_dep_Rec_b-barrel"/>
    <property type="match status" value="1"/>
</dbReference>
<evidence type="ECO:0000256" key="4">
    <source>
        <dbReference type="ARBA" id="ARBA00022692"/>
    </source>
</evidence>
<dbReference type="InterPro" id="IPR023996">
    <property type="entry name" value="TonB-dep_OMP_SusC/RagA"/>
</dbReference>
<keyword evidence="10" id="KW-0732">Signal</keyword>
<dbReference type="InterPro" id="IPR008969">
    <property type="entry name" value="CarboxyPept-like_regulatory"/>
</dbReference>